<accession>A0A9J6CZG2</accession>
<organism evidence="1 2">
    <name type="scientific">Rhipicephalus microplus</name>
    <name type="common">Cattle tick</name>
    <name type="synonym">Boophilus microplus</name>
    <dbReference type="NCBI Taxonomy" id="6941"/>
    <lineage>
        <taxon>Eukaryota</taxon>
        <taxon>Metazoa</taxon>
        <taxon>Ecdysozoa</taxon>
        <taxon>Arthropoda</taxon>
        <taxon>Chelicerata</taxon>
        <taxon>Arachnida</taxon>
        <taxon>Acari</taxon>
        <taxon>Parasitiformes</taxon>
        <taxon>Ixodida</taxon>
        <taxon>Ixodoidea</taxon>
        <taxon>Ixodidae</taxon>
        <taxon>Rhipicephalinae</taxon>
        <taxon>Rhipicephalus</taxon>
        <taxon>Boophilus</taxon>
    </lineage>
</organism>
<gene>
    <name evidence="1" type="ORF">HPB51_027686</name>
</gene>
<dbReference type="EMBL" id="JABSTU010004269">
    <property type="protein sequence ID" value="KAH7964077.1"/>
    <property type="molecule type" value="Genomic_DNA"/>
</dbReference>
<keyword evidence="2" id="KW-1185">Reference proteome</keyword>
<reference evidence="1" key="2">
    <citation type="submission" date="2021-09" db="EMBL/GenBank/DDBJ databases">
        <authorList>
            <person name="Jia N."/>
            <person name="Wang J."/>
            <person name="Shi W."/>
            <person name="Du L."/>
            <person name="Sun Y."/>
            <person name="Zhan W."/>
            <person name="Jiang J."/>
            <person name="Wang Q."/>
            <person name="Zhang B."/>
            <person name="Ji P."/>
            <person name="Sakyi L.B."/>
            <person name="Cui X."/>
            <person name="Yuan T."/>
            <person name="Jiang B."/>
            <person name="Yang W."/>
            <person name="Lam T.T.-Y."/>
            <person name="Chang Q."/>
            <person name="Ding S."/>
            <person name="Wang X."/>
            <person name="Zhu J."/>
            <person name="Ruan X."/>
            <person name="Zhao L."/>
            <person name="Wei J."/>
            <person name="Que T."/>
            <person name="Du C."/>
            <person name="Cheng J."/>
            <person name="Dai P."/>
            <person name="Han X."/>
            <person name="Huang E."/>
            <person name="Gao Y."/>
            <person name="Liu J."/>
            <person name="Shao H."/>
            <person name="Ye R."/>
            <person name="Li L."/>
            <person name="Wei W."/>
            <person name="Wang X."/>
            <person name="Wang C."/>
            <person name="Huo Q."/>
            <person name="Li W."/>
            <person name="Guo W."/>
            <person name="Chen H."/>
            <person name="Chen S."/>
            <person name="Zhou L."/>
            <person name="Zhou L."/>
            <person name="Ni X."/>
            <person name="Tian J."/>
            <person name="Zhou Y."/>
            <person name="Sheng Y."/>
            <person name="Liu T."/>
            <person name="Pan Y."/>
            <person name="Xia L."/>
            <person name="Li J."/>
            <person name="Zhao F."/>
            <person name="Cao W."/>
        </authorList>
    </citation>
    <scope>NUCLEOTIDE SEQUENCE</scope>
    <source>
        <strain evidence="1">Rmic-2018</strain>
        <tissue evidence="1">Larvae</tissue>
    </source>
</reference>
<dbReference type="Gene3D" id="1.20.1270.60">
    <property type="entry name" value="Arfaptin homology (AH) domain/BAR domain"/>
    <property type="match status" value="1"/>
</dbReference>
<dbReference type="VEuPathDB" id="VectorBase:LOC119180913"/>
<protein>
    <submittedName>
        <fullName evidence="1">Uncharacterized protein</fullName>
    </submittedName>
</protein>
<comment type="caution">
    <text evidence="1">The sequence shown here is derived from an EMBL/GenBank/DDBJ whole genome shotgun (WGS) entry which is preliminary data.</text>
</comment>
<proteinExistence type="predicted"/>
<name>A0A9J6CZG2_RHIMP</name>
<evidence type="ECO:0000313" key="2">
    <source>
        <dbReference type="Proteomes" id="UP000821866"/>
    </source>
</evidence>
<dbReference type="AlphaFoldDB" id="A0A9J6CZG2"/>
<reference evidence="1" key="1">
    <citation type="journal article" date="2020" name="Cell">
        <title>Large-Scale Comparative Analyses of Tick Genomes Elucidate Their Genetic Diversity and Vector Capacities.</title>
        <authorList>
            <consortium name="Tick Genome and Microbiome Consortium (TIGMIC)"/>
            <person name="Jia N."/>
            <person name="Wang J."/>
            <person name="Shi W."/>
            <person name="Du L."/>
            <person name="Sun Y."/>
            <person name="Zhan W."/>
            <person name="Jiang J.F."/>
            <person name="Wang Q."/>
            <person name="Zhang B."/>
            <person name="Ji P."/>
            <person name="Bell-Sakyi L."/>
            <person name="Cui X.M."/>
            <person name="Yuan T.T."/>
            <person name="Jiang B.G."/>
            <person name="Yang W.F."/>
            <person name="Lam T.T."/>
            <person name="Chang Q.C."/>
            <person name="Ding S.J."/>
            <person name="Wang X.J."/>
            <person name="Zhu J.G."/>
            <person name="Ruan X.D."/>
            <person name="Zhao L."/>
            <person name="Wei J.T."/>
            <person name="Ye R.Z."/>
            <person name="Que T.C."/>
            <person name="Du C.H."/>
            <person name="Zhou Y.H."/>
            <person name="Cheng J.X."/>
            <person name="Dai P.F."/>
            <person name="Guo W.B."/>
            <person name="Han X.H."/>
            <person name="Huang E.J."/>
            <person name="Li L.F."/>
            <person name="Wei W."/>
            <person name="Gao Y.C."/>
            <person name="Liu J.Z."/>
            <person name="Shao H.Z."/>
            <person name="Wang X."/>
            <person name="Wang C.C."/>
            <person name="Yang T.C."/>
            <person name="Huo Q.B."/>
            <person name="Li W."/>
            <person name="Chen H.Y."/>
            <person name="Chen S.E."/>
            <person name="Zhou L.G."/>
            <person name="Ni X.B."/>
            <person name="Tian J.H."/>
            <person name="Sheng Y."/>
            <person name="Liu T."/>
            <person name="Pan Y.S."/>
            <person name="Xia L.Y."/>
            <person name="Li J."/>
            <person name="Zhao F."/>
            <person name="Cao W.C."/>
        </authorList>
    </citation>
    <scope>NUCLEOTIDE SEQUENCE</scope>
    <source>
        <strain evidence="1">Rmic-2018</strain>
    </source>
</reference>
<evidence type="ECO:0000313" key="1">
    <source>
        <dbReference type="EMBL" id="KAH7964077.1"/>
    </source>
</evidence>
<dbReference type="Proteomes" id="UP000821866">
    <property type="component" value="Unassembled WGS sequence"/>
</dbReference>
<dbReference type="InterPro" id="IPR027267">
    <property type="entry name" value="AH/BAR_dom_sf"/>
</dbReference>
<sequence>MNKNLFTAFQEPQIILDPLAAKTETDTFGKLTQKMNHGVNNFHQIPRYQIKQCSKHYKYECEKIASSLTELGVISCLPVWPDIISFPKSFLSKHKEYQNKRNEVNLSQVDLEGIRQHMDVILYGLLDEVSHLQK</sequence>